<evidence type="ECO:0000313" key="3">
    <source>
        <dbReference type="EMBL" id="TWU40458.1"/>
    </source>
</evidence>
<dbReference type="EMBL" id="SJPV01000002">
    <property type="protein sequence ID" value="TWU40458.1"/>
    <property type="molecule type" value="Genomic_DNA"/>
</dbReference>
<feature type="transmembrane region" description="Helical" evidence="2">
    <location>
        <begin position="51"/>
        <end position="67"/>
    </location>
</feature>
<keyword evidence="2" id="KW-1133">Transmembrane helix</keyword>
<reference evidence="3 4" key="1">
    <citation type="submission" date="2019-02" db="EMBL/GenBank/DDBJ databases">
        <title>Deep-cultivation of Planctomycetes and their phenomic and genomic characterization uncovers novel biology.</title>
        <authorList>
            <person name="Wiegand S."/>
            <person name="Jogler M."/>
            <person name="Boedeker C."/>
            <person name="Pinto D."/>
            <person name="Vollmers J."/>
            <person name="Rivas-Marin E."/>
            <person name="Kohn T."/>
            <person name="Peeters S.H."/>
            <person name="Heuer A."/>
            <person name="Rast P."/>
            <person name="Oberbeckmann S."/>
            <person name="Bunk B."/>
            <person name="Jeske O."/>
            <person name="Meyerdierks A."/>
            <person name="Storesund J.E."/>
            <person name="Kallscheuer N."/>
            <person name="Luecker S."/>
            <person name="Lage O.M."/>
            <person name="Pohl T."/>
            <person name="Merkel B.J."/>
            <person name="Hornburger P."/>
            <person name="Mueller R.-W."/>
            <person name="Bruemmer F."/>
            <person name="Labrenz M."/>
            <person name="Spormann A.M."/>
            <person name="Op Den Camp H."/>
            <person name="Overmann J."/>
            <person name="Amann R."/>
            <person name="Jetten M.S.M."/>
            <person name="Mascher T."/>
            <person name="Medema M.H."/>
            <person name="Devos D.P."/>
            <person name="Kaster A.-K."/>
            <person name="Ovreas L."/>
            <person name="Rohde M."/>
            <person name="Galperin M.Y."/>
            <person name="Jogler C."/>
        </authorList>
    </citation>
    <scope>NUCLEOTIDE SEQUENCE [LARGE SCALE GENOMIC DNA]</scope>
    <source>
        <strain evidence="3 4">Poly41</strain>
    </source>
</reference>
<gene>
    <name evidence="3" type="ORF">Poly41_12910</name>
</gene>
<feature type="region of interest" description="Disordered" evidence="1">
    <location>
        <begin position="1"/>
        <end position="24"/>
    </location>
</feature>
<accession>A0A5C6DUX1</accession>
<name>A0A5C6DUX1_9BACT</name>
<proteinExistence type="predicted"/>
<dbReference type="Proteomes" id="UP000319143">
    <property type="component" value="Unassembled WGS sequence"/>
</dbReference>
<sequence>MSGQAEWIRTDHSNSGGCVDQRPKRVSTTPFVTSLPTAPATMTILAEMQQAQLLMVAGFIMLGWVLARRQIRMRKRVNQESRVANKELKAIREQKQPAVPLSDAPAATQRWQVAMFETQRELCAELDTRIAIVQSLVQQMDRRIEILGLTPPATIDTGAGRPQRQDTLDT</sequence>
<evidence type="ECO:0000256" key="2">
    <source>
        <dbReference type="SAM" id="Phobius"/>
    </source>
</evidence>
<keyword evidence="2" id="KW-0812">Transmembrane</keyword>
<comment type="caution">
    <text evidence="3">The sequence shown here is derived from an EMBL/GenBank/DDBJ whole genome shotgun (WGS) entry which is preliminary data.</text>
</comment>
<evidence type="ECO:0000313" key="4">
    <source>
        <dbReference type="Proteomes" id="UP000319143"/>
    </source>
</evidence>
<dbReference type="AlphaFoldDB" id="A0A5C6DUX1"/>
<protein>
    <submittedName>
        <fullName evidence="3">Uncharacterized protein</fullName>
    </submittedName>
</protein>
<organism evidence="3 4">
    <name type="scientific">Novipirellula artificiosorum</name>
    <dbReference type="NCBI Taxonomy" id="2528016"/>
    <lineage>
        <taxon>Bacteria</taxon>
        <taxon>Pseudomonadati</taxon>
        <taxon>Planctomycetota</taxon>
        <taxon>Planctomycetia</taxon>
        <taxon>Pirellulales</taxon>
        <taxon>Pirellulaceae</taxon>
        <taxon>Novipirellula</taxon>
    </lineage>
</organism>
<keyword evidence="4" id="KW-1185">Reference proteome</keyword>
<keyword evidence="2" id="KW-0472">Membrane</keyword>
<evidence type="ECO:0000256" key="1">
    <source>
        <dbReference type="SAM" id="MobiDB-lite"/>
    </source>
</evidence>